<organism evidence="2 3">
    <name type="scientific">Handroanthus impetiginosus</name>
    <dbReference type="NCBI Taxonomy" id="429701"/>
    <lineage>
        <taxon>Eukaryota</taxon>
        <taxon>Viridiplantae</taxon>
        <taxon>Streptophyta</taxon>
        <taxon>Embryophyta</taxon>
        <taxon>Tracheophyta</taxon>
        <taxon>Spermatophyta</taxon>
        <taxon>Magnoliopsida</taxon>
        <taxon>eudicotyledons</taxon>
        <taxon>Gunneridae</taxon>
        <taxon>Pentapetalae</taxon>
        <taxon>asterids</taxon>
        <taxon>lamiids</taxon>
        <taxon>Lamiales</taxon>
        <taxon>Bignoniaceae</taxon>
        <taxon>Crescentiina</taxon>
        <taxon>Tabebuia alliance</taxon>
        <taxon>Handroanthus</taxon>
    </lineage>
</organism>
<dbReference type="Proteomes" id="UP000231279">
    <property type="component" value="Unassembled WGS sequence"/>
</dbReference>
<dbReference type="EMBL" id="NKXS01010397">
    <property type="protein sequence ID" value="PIM97243.1"/>
    <property type="molecule type" value="Genomic_DNA"/>
</dbReference>
<dbReference type="PANTHER" id="PTHR31111">
    <property type="entry name" value="BNAA05G37150D PROTEIN-RELATED"/>
    <property type="match status" value="1"/>
</dbReference>
<sequence length="261" mass="29959">MCLGFGFDPITGDYKMVRITYVDCGREHPQVEIYRLRTGVWQDLSHLEFDHVIYNKSRQAYVNGAIHWIACCTNCYDLIVLFDTYYEVFRNMMLPVGLMNNDASTSKDLVVYNESLALILWNVSGAEPSFCVWVMNEYGVEESWSKHFSFDFHEFGGGSMRPLWVGRHGEVIVVWQDGRLVSYDHDGVEVKDIGVHGSSSEDYRRSIHVDCYMESLVLLKGAHCFPDAVTCYNLPTLHANISDSVDDYRSDHELGSENDYK</sequence>
<dbReference type="Pfam" id="PF07734">
    <property type="entry name" value="FBA_1"/>
    <property type="match status" value="1"/>
</dbReference>
<dbReference type="InterPro" id="IPR017451">
    <property type="entry name" value="F-box-assoc_interact_dom"/>
</dbReference>
<dbReference type="NCBIfam" id="TIGR01640">
    <property type="entry name" value="F_box_assoc_1"/>
    <property type="match status" value="1"/>
</dbReference>
<feature type="domain" description="F-box associated beta-propeller type 1" evidence="1">
    <location>
        <begin position="3"/>
        <end position="217"/>
    </location>
</feature>
<protein>
    <recommendedName>
        <fullName evidence="1">F-box associated beta-propeller type 1 domain-containing protein</fullName>
    </recommendedName>
</protein>
<dbReference type="PANTHER" id="PTHR31111:SF136">
    <property type="entry name" value="F-BOX ASSOCIATED DOMAIN-CONTAINING PROTEIN"/>
    <property type="match status" value="1"/>
</dbReference>
<keyword evidence="3" id="KW-1185">Reference proteome</keyword>
<evidence type="ECO:0000259" key="1">
    <source>
        <dbReference type="Pfam" id="PF07734"/>
    </source>
</evidence>
<accession>A0A2G9FW11</accession>
<comment type="caution">
    <text evidence="2">The sequence shown here is derived from an EMBL/GenBank/DDBJ whole genome shotgun (WGS) entry which is preliminary data.</text>
</comment>
<name>A0A2G9FW11_9LAMI</name>
<dbReference type="AlphaFoldDB" id="A0A2G9FW11"/>
<dbReference type="OrthoDB" id="5314306at2759"/>
<evidence type="ECO:0000313" key="3">
    <source>
        <dbReference type="Proteomes" id="UP000231279"/>
    </source>
</evidence>
<gene>
    <name evidence="2" type="ORF">CDL12_30288</name>
</gene>
<dbReference type="InterPro" id="IPR006527">
    <property type="entry name" value="F-box-assoc_dom_typ1"/>
</dbReference>
<proteinExistence type="predicted"/>
<evidence type="ECO:0000313" key="2">
    <source>
        <dbReference type="EMBL" id="PIM97243.1"/>
    </source>
</evidence>
<reference evidence="3" key="1">
    <citation type="journal article" date="2018" name="Gigascience">
        <title>Genome assembly of the Pink Ipe (Handroanthus impetiginosus, Bignoniaceae), a highly valued, ecologically keystone Neotropical timber forest tree.</title>
        <authorList>
            <person name="Silva-Junior O.B."/>
            <person name="Grattapaglia D."/>
            <person name="Novaes E."/>
            <person name="Collevatti R.G."/>
        </authorList>
    </citation>
    <scope>NUCLEOTIDE SEQUENCE [LARGE SCALE GENOMIC DNA]</scope>
    <source>
        <strain evidence="3">cv. UFG-1</strain>
    </source>
</reference>